<evidence type="ECO:0000313" key="5">
    <source>
        <dbReference type="Proteomes" id="UP001322138"/>
    </source>
</evidence>
<dbReference type="Proteomes" id="UP001322138">
    <property type="component" value="Unassembled WGS sequence"/>
</dbReference>
<feature type="compositionally biased region" description="Polar residues" evidence="2">
    <location>
        <begin position="212"/>
        <end position="221"/>
    </location>
</feature>
<keyword evidence="3" id="KW-1133">Transmembrane helix</keyword>
<accession>A0ABR0FUB2</accession>
<feature type="region of interest" description="Disordered" evidence="2">
    <location>
        <begin position="1046"/>
        <end position="1086"/>
    </location>
</feature>
<sequence length="1174" mass="134182">MPRRSAKLVSAGVDPAPRRRSTRLASRENVERKHRHHHHHHHHLESQKEEEEEEEVGLESAGERRRDGNNSWEGEEDEDPEAASVYPASSSPSERHLSPLEDEQHVSGLEPDPEIKEAQPSLALSISSSRRFLHQPRLRTAAAMDDSPESPHLRGGKTPERRRHPSNPQRATPQNQTFPEGARITFVGSADSSSRRRSPSQGRRGFSDPTGKRTTGKMTTADWNAHRAAQQAILESKYHIPDRLRFKLGDLETSVKPKLSESQKKVFRNNDADPVVLNQRAEKLAIHEPLVKVHGDPQRDPADAAKDGRVLDGVKSWWEEVVEGQVRVRPCGRDVGRELLGAWAPTRLRFNFPMPQDGTETGNEWFGAVWQDLYLKASHFAEEYFGEGLGFGEEVPNGGNILDVKMIDKVWTTGGVGSTKNLVWFISQVARQDNGFEGGWDVMLSKAVQRKLVVAGVIGKILERQVFDDLLFGADEQSRAMLEASDKALELGEGYRRTRLRSECIDMYMRNQELTPKFWEHVDQLSIQITTLLLPLLKLMDRNFNNSRVKSLWGFHQKIHDIVSEAGFLSLHMAHSKSIFRITAPFLGQTWAIDQNNVDDRVYHESSLAVTRLEGMEKQKWAKENLIYESDPANYRPTYALWEKTKQLGFWGVLWAVLGFFPSLLYKKVEKYGGFPTWDSKPGLGDTVWRSPPYLAKVQIVVWPKCERYGLMGEIDPRLKTSTEGESISTLLKSQVVYYQGRTDPRGLGAEGTPTLLEWLRYKDALWFKKWWDRFVKLGVSLLVLYLLSRFAPVLWIIPQLGLALAKLVAILILDVIIWLLTAASNVAKAVMYLLSAVWYTILGALGFKLPSLQPSEPWVIGHSGYEGTVYTQKITVPSFEGHSYTVPWFGGGGDYEKRHKELEAEKEKARERARRRARELEKEKEKELEEDADDIEVTKVIDKIFPGPITPAPLGPNGRRMTLKRSWTRAGEEPGPEVWEEHTPGYFELLTEKAKELPVFKGDKDKARREGVEAEVKEGEEWKKYVKPNWYGWFGGATEEELRQREEERLGFEAAQESARREQETRKERRKREREEAREKKLREAKAREKKELEEIQRKERELGLEIARHRKNPKAPAKVRSGLKKGTLKKWWQSTTGGLGVAWQPYHIDKTIYYPAIKQSFGGDQEGEPEEL</sequence>
<feature type="transmembrane region" description="Helical" evidence="3">
    <location>
        <begin position="648"/>
        <end position="666"/>
    </location>
</feature>
<keyword evidence="3" id="KW-0472">Membrane</keyword>
<feature type="compositionally biased region" description="Low complexity" evidence="2">
    <location>
        <begin position="82"/>
        <end position="92"/>
    </location>
</feature>
<feature type="region of interest" description="Disordered" evidence="2">
    <location>
        <begin position="1"/>
        <end position="221"/>
    </location>
</feature>
<keyword evidence="3" id="KW-0812">Transmembrane</keyword>
<feature type="transmembrane region" description="Helical" evidence="3">
    <location>
        <begin position="778"/>
        <end position="798"/>
    </location>
</feature>
<feature type="compositionally biased region" description="Basic and acidic residues" evidence="2">
    <location>
        <begin position="93"/>
        <end position="105"/>
    </location>
</feature>
<feature type="coiled-coil region" evidence="1">
    <location>
        <begin position="893"/>
        <end position="939"/>
    </location>
</feature>
<evidence type="ECO:0000256" key="1">
    <source>
        <dbReference type="SAM" id="Coils"/>
    </source>
</evidence>
<keyword evidence="5" id="KW-1185">Reference proteome</keyword>
<feature type="compositionally biased region" description="Acidic residues" evidence="2">
    <location>
        <begin position="48"/>
        <end position="57"/>
    </location>
</feature>
<proteinExistence type="predicted"/>
<reference evidence="4 5" key="1">
    <citation type="journal article" date="2023" name="bioRxiv">
        <title>High-quality genome assemblies of four members of thePodospora anserinaspecies complex.</title>
        <authorList>
            <person name="Ament-Velasquez S.L."/>
            <person name="Vogan A.A."/>
            <person name="Wallerman O."/>
            <person name="Hartmann F."/>
            <person name="Gautier V."/>
            <person name="Silar P."/>
            <person name="Giraud T."/>
            <person name="Johannesson H."/>
        </authorList>
    </citation>
    <scope>NUCLEOTIDE SEQUENCE [LARGE SCALE GENOMIC DNA]</scope>
    <source>
        <strain evidence="4 5">CBS 112042</strain>
    </source>
</reference>
<feature type="compositionally biased region" description="Polar residues" evidence="2">
    <location>
        <begin position="166"/>
        <end position="178"/>
    </location>
</feature>
<evidence type="ECO:0000256" key="2">
    <source>
        <dbReference type="SAM" id="MobiDB-lite"/>
    </source>
</evidence>
<dbReference type="RefSeq" id="XP_062736519.1">
    <property type="nucleotide sequence ID" value="XM_062873483.1"/>
</dbReference>
<dbReference type="GeneID" id="87892965"/>
<keyword evidence="1" id="KW-0175">Coiled coil</keyword>
<name>A0ABR0FUB2_9PEZI</name>
<organism evidence="4 5">
    <name type="scientific">Podospora bellae-mahoneyi</name>
    <dbReference type="NCBI Taxonomy" id="2093777"/>
    <lineage>
        <taxon>Eukaryota</taxon>
        <taxon>Fungi</taxon>
        <taxon>Dikarya</taxon>
        <taxon>Ascomycota</taxon>
        <taxon>Pezizomycotina</taxon>
        <taxon>Sordariomycetes</taxon>
        <taxon>Sordariomycetidae</taxon>
        <taxon>Sordariales</taxon>
        <taxon>Podosporaceae</taxon>
        <taxon>Podospora</taxon>
    </lineage>
</organism>
<dbReference type="EMBL" id="JAFFGZ010000001">
    <property type="protein sequence ID" value="KAK4647543.1"/>
    <property type="molecule type" value="Genomic_DNA"/>
</dbReference>
<gene>
    <name evidence="4" type="ORF">QC761_102400</name>
</gene>
<evidence type="ECO:0000256" key="3">
    <source>
        <dbReference type="SAM" id="Phobius"/>
    </source>
</evidence>
<feature type="transmembrane region" description="Helical" evidence="3">
    <location>
        <begin position="804"/>
        <end position="823"/>
    </location>
</feature>
<feature type="transmembrane region" description="Helical" evidence="3">
    <location>
        <begin position="830"/>
        <end position="848"/>
    </location>
</feature>
<evidence type="ECO:0000313" key="4">
    <source>
        <dbReference type="EMBL" id="KAK4647543.1"/>
    </source>
</evidence>
<feature type="compositionally biased region" description="Basic and acidic residues" evidence="2">
    <location>
        <begin position="1059"/>
        <end position="1086"/>
    </location>
</feature>
<feature type="compositionally biased region" description="Basic residues" evidence="2">
    <location>
        <begin position="32"/>
        <end position="43"/>
    </location>
</feature>
<protein>
    <submittedName>
        <fullName evidence="4">Uncharacterized protein</fullName>
    </submittedName>
</protein>
<comment type="caution">
    <text evidence="4">The sequence shown here is derived from an EMBL/GenBank/DDBJ whole genome shotgun (WGS) entry which is preliminary data.</text>
</comment>